<protein>
    <recommendedName>
        <fullName evidence="4">tRNA-binding domain-containing protein</fullName>
    </recommendedName>
</protein>
<dbReference type="AlphaFoldDB" id="A0A1F7Y2H6"/>
<dbReference type="Proteomes" id="UP000178750">
    <property type="component" value="Unassembled WGS sequence"/>
</dbReference>
<dbReference type="PANTHER" id="PTHR11586:SF37">
    <property type="entry name" value="TRNA-BINDING DOMAIN-CONTAINING PROTEIN"/>
    <property type="match status" value="1"/>
</dbReference>
<evidence type="ECO:0000256" key="2">
    <source>
        <dbReference type="ARBA" id="ARBA00022884"/>
    </source>
</evidence>
<dbReference type="PROSITE" id="PS50886">
    <property type="entry name" value="TRBD"/>
    <property type="match status" value="1"/>
</dbReference>
<evidence type="ECO:0000256" key="3">
    <source>
        <dbReference type="PROSITE-ProRule" id="PRU00209"/>
    </source>
</evidence>
<keyword evidence="1 3" id="KW-0820">tRNA-binding</keyword>
<gene>
    <name evidence="5" type="ORF">A2863_00645</name>
</gene>
<dbReference type="SUPFAM" id="SSF50249">
    <property type="entry name" value="Nucleic acid-binding proteins"/>
    <property type="match status" value="1"/>
</dbReference>
<accession>A0A1F7Y2H6</accession>
<evidence type="ECO:0000313" key="5">
    <source>
        <dbReference type="EMBL" id="OGM21472.1"/>
    </source>
</evidence>
<dbReference type="GO" id="GO:0000049">
    <property type="term" value="F:tRNA binding"/>
    <property type="evidence" value="ECO:0007669"/>
    <property type="project" value="UniProtKB-UniRule"/>
</dbReference>
<dbReference type="Pfam" id="PF01588">
    <property type="entry name" value="tRNA_bind"/>
    <property type="match status" value="1"/>
</dbReference>
<dbReference type="InterPro" id="IPR002547">
    <property type="entry name" value="tRNA-bd_dom"/>
</dbReference>
<proteinExistence type="predicted"/>
<comment type="caution">
    <text evidence="5">The sequence shown here is derived from an EMBL/GenBank/DDBJ whole genome shotgun (WGS) entry which is preliminary data.</text>
</comment>
<keyword evidence="2 3" id="KW-0694">RNA-binding</keyword>
<feature type="domain" description="TRNA-binding" evidence="4">
    <location>
        <begin position="8"/>
        <end position="120"/>
    </location>
</feature>
<dbReference type="InterPro" id="IPR051270">
    <property type="entry name" value="Tyrosine-tRNA_ligase_regulator"/>
</dbReference>
<sequence>MANVTIDQFKQLDIRIGTVVKAEVPEWSHWVMKLTVDLGPEIGERVIFAGIMKHYKPQDLEGKQMPFVVNMEPKKIGPEGDYSQGMMMAAELILDPEKPDEGKPVLFELSKKVPNGTKVR</sequence>
<dbReference type="Gene3D" id="2.40.50.140">
    <property type="entry name" value="Nucleic acid-binding proteins"/>
    <property type="match status" value="1"/>
</dbReference>
<dbReference type="EMBL" id="MGGF01000035">
    <property type="protein sequence ID" value="OGM21472.1"/>
    <property type="molecule type" value="Genomic_DNA"/>
</dbReference>
<reference evidence="5 6" key="1">
    <citation type="journal article" date="2016" name="Nat. Commun.">
        <title>Thousands of microbial genomes shed light on interconnected biogeochemical processes in an aquifer system.</title>
        <authorList>
            <person name="Anantharaman K."/>
            <person name="Brown C.T."/>
            <person name="Hug L.A."/>
            <person name="Sharon I."/>
            <person name="Castelle C.J."/>
            <person name="Probst A.J."/>
            <person name="Thomas B.C."/>
            <person name="Singh A."/>
            <person name="Wilkins M.J."/>
            <person name="Karaoz U."/>
            <person name="Brodie E.L."/>
            <person name="Williams K.H."/>
            <person name="Hubbard S.S."/>
            <person name="Banfield J.F."/>
        </authorList>
    </citation>
    <scope>NUCLEOTIDE SEQUENCE [LARGE SCALE GENOMIC DNA]</scope>
</reference>
<dbReference type="PANTHER" id="PTHR11586">
    <property type="entry name" value="TRNA-AMINOACYLATION COFACTOR ARC1 FAMILY MEMBER"/>
    <property type="match status" value="1"/>
</dbReference>
<evidence type="ECO:0000256" key="1">
    <source>
        <dbReference type="ARBA" id="ARBA00022555"/>
    </source>
</evidence>
<evidence type="ECO:0000259" key="4">
    <source>
        <dbReference type="PROSITE" id="PS50886"/>
    </source>
</evidence>
<evidence type="ECO:0000313" key="6">
    <source>
        <dbReference type="Proteomes" id="UP000178750"/>
    </source>
</evidence>
<organism evidence="5 6">
    <name type="scientific">Candidatus Woesebacteria bacterium RIFCSPHIGHO2_01_FULL_38_9b</name>
    <dbReference type="NCBI Taxonomy" id="1802493"/>
    <lineage>
        <taxon>Bacteria</taxon>
        <taxon>Candidatus Woeseibacteriota</taxon>
    </lineage>
</organism>
<name>A0A1F7Y2H6_9BACT</name>
<dbReference type="InterPro" id="IPR012340">
    <property type="entry name" value="NA-bd_OB-fold"/>
</dbReference>